<dbReference type="PROSITE" id="PS50893">
    <property type="entry name" value="ABC_TRANSPORTER_2"/>
    <property type="match status" value="1"/>
</dbReference>
<dbReference type="PANTHER" id="PTHR43297:SF14">
    <property type="entry name" value="ATPASE AAA-TYPE CORE DOMAIN-CONTAINING PROTEIN"/>
    <property type="match status" value="1"/>
</dbReference>
<evidence type="ECO:0000313" key="11">
    <source>
        <dbReference type="EMBL" id="EAX48405.1"/>
    </source>
</evidence>
<dbReference type="GO" id="GO:0005886">
    <property type="term" value="C:plasma membrane"/>
    <property type="evidence" value="ECO:0007669"/>
    <property type="project" value="UniProtKB-SubCell"/>
</dbReference>
<dbReference type="AlphaFoldDB" id="A1HNQ2"/>
<evidence type="ECO:0000259" key="10">
    <source>
        <dbReference type="PROSITE" id="PS50893"/>
    </source>
</evidence>
<keyword evidence="3" id="KW-0813">Transport</keyword>
<evidence type="ECO:0000256" key="6">
    <source>
        <dbReference type="ARBA" id="ARBA00022741"/>
    </source>
</evidence>
<comment type="similarity">
    <text evidence="2">Belongs to the ABC transporter superfamily.</text>
</comment>
<keyword evidence="6" id="KW-0547">Nucleotide-binding</keyword>
<dbReference type="SMART" id="SM00382">
    <property type="entry name" value="AAA"/>
    <property type="match status" value="1"/>
</dbReference>
<gene>
    <name evidence="11" type="ORF">TcarDRAFT_2355</name>
</gene>
<evidence type="ECO:0000256" key="8">
    <source>
        <dbReference type="ARBA" id="ARBA00022967"/>
    </source>
</evidence>
<evidence type="ECO:0000256" key="2">
    <source>
        <dbReference type="ARBA" id="ARBA00005417"/>
    </source>
</evidence>
<evidence type="ECO:0000256" key="4">
    <source>
        <dbReference type="ARBA" id="ARBA00022475"/>
    </source>
</evidence>
<dbReference type="SUPFAM" id="SSF52540">
    <property type="entry name" value="P-loop containing nucleoside triphosphate hydrolases"/>
    <property type="match status" value="1"/>
</dbReference>
<dbReference type="eggNOG" id="COG0444">
    <property type="taxonomic scope" value="Bacteria"/>
</dbReference>
<dbReference type="PANTHER" id="PTHR43297">
    <property type="entry name" value="OLIGOPEPTIDE TRANSPORT ATP-BINDING PROTEIN APPD"/>
    <property type="match status" value="1"/>
</dbReference>
<keyword evidence="8" id="KW-1278">Translocase</keyword>
<comment type="subcellular location">
    <subcellularLocation>
        <location evidence="1">Cell membrane</location>
        <topology evidence="1">Peripheral membrane protein</topology>
    </subcellularLocation>
</comment>
<dbReference type="Gene3D" id="3.40.50.300">
    <property type="entry name" value="P-loop containing nucleotide triphosphate hydrolases"/>
    <property type="match status" value="1"/>
</dbReference>
<evidence type="ECO:0000256" key="7">
    <source>
        <dbReference type="ARBA" id="ARBA00022840"/>
    </source>
</evidence>
<dbReference type="InterPro" id="IPR027417">
    <property type="entry name" value="P-loop_NTPase"/>
</dbReference>
<sequence length="265" mass="28928">MPLLRVENLTVCYRNKNEATLALHDFSCQVNAGEAVGIIGQSGAGKTTLALALLNLLGDRAVIESGSVFFRGRNLFKLSPHDWQSIRGKEIALIPQASQNAWNPVLTIGHQMAEHIENQLGIARSEAVRRAAAALHEVGLTETVLSSYPHQLSGGMRQRVAIATACVTEPACIIADECTNSLDAAHQNDVLQLLDNLSQTRKMAIIIISHDLTVIARLCRRIYVLYQGKLVETGPTEAILRFPTHPYTQKIIADTQYLCASLLAV</sequence>
<organism evidence="11 12">
    <name type="scientific">Thermosinus carboxydivorans Nor1</name>
    <dbReference type="NCBI Taxonomy" id="401526"/>
    <lineage>
        <taxon>Bacteria</taxon>
        <taxon>Bacillati</taxon>
        <taxon>Bacillota</taxon>
        <taxon>Negativicutes</taxon>
        <taxon>Selenomonadales</taxon>
        <taxon>Sporomusaceae</taxon>
        <taxon>Thermosinus</taxon>
    </lineage>
</organism>
<dbReference type="GO" id="GO:0005524">
    <property type="term" value="F:ATP binding"/>
    <property type="evidence" value="ECO:0007669"/>
    <property type="project" value="UniProtKB-KW"/>
</dbReference>
<accession>A1HNQ2</accession>
<keyword evidence="9" id="KW-0472">Membrane</keyword>
<dbReference type="EMBL" id="AAWL01000003">
    <property type="protein sequence ID" value="EAX48405.1"/>
    <property type="molecule type" value="Genomic_DNA"/>
</dbReference>
<evidence type="ECO:0000256" key="9">
    <source>
        <dbReference type="ARBA" id="ARBA00023136"/>
    </source>
</evidence>
<evidence type="ECO:0000256" key="3">
    <source>
        <dbReference type="ARBA" id="ARBA00022448"/>
    </source>
</evidence>
<dbReference type="GO" id="GO:0016887">
    <property type="term" value="F:ATP hydrolysis activity"/>
    <property type="evidence" value="ECO:0007669"/>
    <property type="project" value="InterPro"/>
</dbReference>
<protein>
    <submittedName>
        <fullName evidence="11">ABC transporter related</fullName>
    </submittedName>
</protein>
<keyword evidence="12" id="KW-1185">Reference proteome</keyword>
<dbReference type="Pfam" id="PF00005">
    <property type="entry name" value="ABC_tran"/>
    <property type="match status" value="1"/>
</dbReference>
<dbReference type="CDD" id="cd03257">
    <property type="entry name" value="ABC_NikE_OppD_transporters"/>
    <property type="match status" value="1"/>
</dbReference>
<comment type="caution">
    <text evidence="11">The sequence shown here is derived from an EMBL/GenBank/DDBJ whole genome shotgun (WGS) entry which is preliminary data.</text>
</comment>
<evidence type="ECO:0000313" key="12">
    <source>
        <dbReference type="Proteomes" id="UP000005139"/>
    </source>
</evidence>
<dbReference type="InterPro" id="IPR050388">
    <property type="entry name" value="ABC_Ni/Peptide_Import"/>
</dbReference>
<keyword evidence="7" id="KW-0067">ATP-binding</keyword>
<dbReference type="InterPro" id="IPR003439">
    <property type="entry name" value="ABC_transporter-like_ATP-bd"/>
</dbReference>
<keyword evidence="4" id="KW-1003">Cell membrane</keyword>
<reference evidence="11 12" key="1">
    <citation type="submission" date="2007-01" db="EMBL/GenBank/DDBJ databases">
        <title>Annotation of the draft genome assembly of Thermosinus carboxydivorans Nor1.</title>
        <authorList>
            <consortium name="US DOE Joint Genome Institute (JGI-ORNL)"/>
            <person name="Larimer F."/>
            <person name="Land M."/>
            <person name="Hauser L."/>
        </authorList>
    </citation>
    <scope>NUCLEOTIDE SEQUENCE [LARGE SCALE GENOMIC DNA]</scope>
    <source>
        <strain evidence="11 12">Nor1</strain>
    </source>
</reference>
<dbReference type="Proteomes" id="UP000005139">
    <property type="component" value="Unassembled WGS sequence"/>
</dbReference>
<evidence type="ECO:0000256" key="1">
    <source>
        <dbReference type="ARBA" id="ARBA00004202"/>
    </source>
</evidence>
<evidence type="ECO:0000256" key="5">
    <source>
        <dbReference type="ARBA" id="ARBA00022519"/>
    </source>
</evidence>
<keyword evidence="5" id="KW-0997">Cell inner membrane</keyword>
<proteinExistence type="inferred from homology"/>
<dbReference type="InterPro" id="IPR003593">
    <property type="entry name" value="AAA+_ATPase"/>
</dbReference>
<reference evidence="11 12" key="2">
    <citation type="submission" date="2007-01" db="EMBL/GenBank/DDBJ databases">
        <title>Sequencing of the draft genome and assembly of Thermosinus carboxydivorans Nor1.</title>
        <authorList>
            <consortium name="US DOE Joint Genome Institute (JGI-PGF)"/>
            <person name="Copeland A."/>
            <person name="Lucas S."/>
            <person name="Lapidus A."/>
            <person name="Barry K."/>
            <person name="Glavina del Rio T."/>
            <person name="Dalin E."/>
            <person name="Tice H."/>
            <person name="Bruce D."/>
            <person name="Pitluck S."/>
            <person name="Richardson P."/>
        </authorList>
    </citation>
    <scope>NUCLEOTIDE SEQUENCE [LARGE SCALE GENOMIC DNA]</scope>
    <source>
        <strain evidence="11 12">Nor1</strain>
    </source>
</reference>
<name>A1HNQ2_9FIRM</name>
<feature type="domain" description="ABC transporter" evidence="10">
    <location>
        <begin position="4"/>
        <end position="252"/>
    </location>
</feature>